<keyword evidence="1" id="KW-1133">Transmembrane helix</keyword>
<organism evidence="3 4">
    <name type="scientific">Acaryochloris thomasi RCC1774</name>
    <dbReference type="NCBI Taxonomy" id="1764569"/>
    <lineage>
        <taxon>Bacteria</taxon>
        <taxon>Bacillati</taxon>
        <taxon>Cyanobacteriota</taxon>
        <taxon>Cyanophyceae</taxon>
        <taxon>Acaryochloridales</taxon>
        <taxon>Acaryochloridaceae</taxon>
        <taxon>Acaryochloris</taxon>
        <taxon>Acaryochloris thomasi</taxon>
    </lineage>
</organism>
<dbReference type="AlphaFoldDB" id="A0A2W1JAS1"/>
<reference evidence="3 4" key="1">
    <citation type="journal article" date="2018" name="Sci. Rep.">
        <title>A novel species of the marine cyanobacterium Acaryochloris with a unique pigment content and lifestyle.</title>
        <authorList>
            <person name="Partensky F."/>
            <person name="Six C."/>
            <person name="Ratin M."/>
            <person name="Garczarek L."/>
            <person name="Vaulot D."/>
            <person name="Probert I."/>
            <person name="Calteau A."/>
            <person name="Gourvil P."/>
            <person name="Marie D."/>
            <person name="Grebert T."/>
            <person name="Bouchier C."/>
            <person name="Le Panse S."/>
            <person name="Gachenot M."/>
            <person name="Rodriguez F."/>
            <person name="Garrido J.L."/>
        </authorList>
    </citation>
    <scope>NUCLEOTIDE SEQUENCE [LARGE SCALE GENOMIC DNA]</scope>
    <source>
        <strain evidence="3 4">RCC1774</strain>
    </source>
</reference>
<dbReference type="PANTHER" id="PTHR21248:SF22">
    <property type="entry name" value="PHOSPHOLIPASE D"/>
    <property type="match status" value="1"/>
</dbReference>
<evidence type="ECO:0000313" key="3">
    <source>
        <dbReference type="EMBL" id="PZD71230.1"/>
    </source>
</evidence>
<dbReference type="SMART" id="SM00155">
    <property type="entry name" value="PLDc"/>
    <property type="match status" value="2"/>
</dbReference>
<dbReference type="SUPFAM" id="SSF56024">
    <property type="entry name" value="Phospholipase D/nuclease"/>
    <property type="match status" value="2"/>
</dbReference>
<keyword evidence="1" id="KW-0812">Transmembrane</keyword>
<accession>A0A2W1JAS1</accession>
<feature type="domain" description="PLD phosphodiesterase" evidence="2">
    <location>
        <begin position="344"/>
        <end position="371"/>
    </location>
</feature>
<sequence>MPLATVILILQCLLALTLGLTLLILISLYIRGAFRTPVRYRVTHGPAAGDKRFPTVLASLSNSFLSEGIVTGFWSTHDQIQAVRLEAIGQAEQTIYFETFYMTPGRRATEFGVAIAQQAAAGVEVRLIVDAYGTHTLPQRYWTRLQAAGVQVVFFNAFDWRAPANFAGRTHRKLLLIDGKIALVGGAGISDEWDGDDQLHPWLDVETRLEGELVTFLEGQFMQHWTYAGREAHLRPDTFHTDPVQTPSSFLITSGNNPTYRFSPIRALKENTIVAAQKRLWLATPYLLPDQDSQKLLIEAKQRGVDVRLLTAGAEQIDKKYVYYAAFELFGELLANGVEIYEYQPSMIHAKMLLVDDQWVNTGSANFDSRSFFHNEELDLSTSDPRLIMEVEQVFQTAFAVSQSVSLKDWQHRSWWRHRLIGRLVGFVQWQL</sequence>
<dbReference type="Pfam" id="PF13091">
    <property type="entry name" value="PLDc_2"/>
    <property type="match status" value="2"/>
</dbReference>
<feature type="domain" description="PLD phosphodiesterase" evidence="2">
    <location>
        <begin position="166"/>
        <end position="193"/>
    </location>
</feature>
<dbReference type="EC" id="2.7.8.-" evidence="3"/>
<dbReference type="InterPro" id="IPR001736">
    <property type="entry name" value="PLipase_D/transphosphatidylase"/>
</dbReference>
<evidence type="ECO:0000259" key="2">
    <source>
        <dbReference type="PROSITE" id="PS50035"/>
    </source>
</evidence>
<dbReference type="GO" id="GO:0016020">
    <property type="term" value="C:membrane"/>
    <property type="evidence" value="ECO:0007669"/>
    <property type="project" value="TreeGrafter"/>
</dbReference>
<evidence type="ECO:0000313" key="4">
    <source>
        <dbReference type="Proteomes" id="UP000248857"/>
    </source>
</evidence>
<dbReference type="Gene3D" id="3.30.870.10">
    <property type="entry name" value="Endonuclease Chain A"/>
    <property type="match status" value="2"/>
</dbReference>
<dbReference type="InterPro" id="IPR025202">
    <property type="entry name" value="PLD-like_dom"/>
</dbReference>
<dbReference type="GO" id="GO:0008808">
    <property type="term" value="F:cardiolipin synthase activity"/>
    <property type="evidence" value="ECO:0007669"/>
    <property type="project" value="TreeGrafter"/>
</dbReference>
<protein>
    <submittedName>
        <fullName evidence="3">Putative cardiolipin synthase YwiE</fullName>
        <ecNumber evidence="3">2.7.8.-</ecNumber>
    </submittedName>
</protein>
<keyword evidence="1" id="KW-0472">Membrane</keyword>
<dbReference type="PROSITE" id="PS50035">
    <property type="entry name" value="PLD"/>
    <property type="match status" value="2"/>
</dbReference>
<keyword evidence="3" id="KW-0808">Transferase</keyword>
<proteinExistence type="predicted"/>
<dbReference type="RefSeq" id="WP_199464490.1">
    <property type="nucleotide sequence ID" value="NZ_CAWNWM010000020.1"/>
</dbReference>
<comment type="caution">
    <text evidence="3">The sequence shown here is derived from an EMBL/GenBank/DDBJ whole genome shotgun (WGS) entry which is preliminary data.</text>
</comment>
<evidence type="ECO:0000256" key="1">
    <source>
        <dbReference type="SAM" id="Phobius"/>
    </source>
</evidence>
<dbReference type="CDD" id="cd09159">
    <property type="entry name" value="PLDc_ybhO_like_2"/>
    <property type="match status" value="1"/>
</dbReference>
<gene>
    <name evidence="3" type="primary">ywiE</name>
    <name evidence="3" type="ORF">C1752_07506</name>
</gene>
<name>A0A2W1JAS1_9CYAN</name>
<keyword evidence="4" id="KW-1185">Reference proteome</keyword>
<feature type="transmembrane region" description="Helical" evidence="1">
    <location>
        <begin position="6"/>
        <end position="30"/>
    </location>
</feature>
<dbReference type="CDD" id="cd09110">
    <property type="entry name" value="PLDc_CLS_1"/>
    <property type="match status" value="1"/>
</dbReference>
<dbReference type="GO" id="GO:0032049">
    <property type="term" value="P:cardiolipin biosynthetic process"/>
    <property type="evidence" value="ECO:0007669"/>
    <property type="project" value="UniProtKB-ARBA"/>
</dbReference>
<dbReference type="EMBL" id="PQWO01000020">
    <property type="protein sequence ID" value="PZD71230.1"/>
    <property type="molecule type" value="Genomic_DNA"/>
</dbReference>
<dbReference type="PANTHER" id="PTHR21248">
    <property type="entry name" value="CARDIOLIPIN SYNTHASE"/>
    <property type="match status" value="1"/>
</dbReference>
<dbReference type="Proteomes" id="UP000248857">
    <property type="component" value="Unassembled WGS sequence"/>
</dbReference>